<feature type="region of interest" description="Disordered" evidence="1">
    <location>
        <begin position="1"/>
        <end position="40"/>
    </location>
</feature>
<keyword evidence="3" id="KW-1185">Reference proteome</keyword>
<dbReference type="Proteomes" id="UP000005435">
    <property type="component" value="Chromosome"/>
</dbReference>
<evidence type="ECO:0000313" key="2">
    <source>
        <dbReference type="EMBL" id="AEV68645.1"/>
    </source>
</evidence>
<gene>
    <name evidence="2" type="ordered locus">Clocl_2047</name>
</gene>
<protein>
    <submittedName>
        <fullName evidence="2">Uncharacterized protein</fullName>
    </submittedName>
</protein>
<sequence length="40" mass="4624">MGKNKTKGINSDPMKQKSQELEDTKRISKGYYKEKPTHAK</sequence>
<dbReference type="RefSeq" id="WP_014255225.1">
    <property type="nucleotide sequence ID" value="NC_016627.1"/>
</dbReference>
<organism evidence="2 3">
    <name type="scientific">Acetivibrio clariflavus (strain DSM 19732 / NBRC 101661 / EBR45)</name>
    <name type="common">Clostridium clariflavum</name>
    <dbReference type="NCBI Taxonomy" id="720554"/>
    <lineage>
        <taxon>Bacteria</taxon>
        <taxon>Bacillati</taxon>
        <taxon>Bacillota</taxon>
        <taxon>Clostridia</taxon>
        <taxon>Eubacteriales</taxon>
        <taxon>Oscillospiraceae</taxon>
        <taxon>Acetivibrio</taxon>
    </lineage>
</organism>
<accession>G8LW41</accession>
<dbReference type="AlphaFoldDB" id="G8LW41"/>
<evidence type="ECO:0000313" key="3">
    <source>
        <dbReference type="Proteomes" id="UP000005435"/>
    </source>
</evidence>
<reference evidence="3" key="1">
    <citation type="submission" date="2011-12" db="EMBL/GenBank/DDBJ databases">
        <title>Complete sequence of Clostridium clariflavum DSM 19732.</title>
        <authorList>
            <consortium name="US DOE Joint Genome Institute"/>
            <person name="Lucas S."/>
            <person name="Han J."/>
            <person name="Lapidus A."/>
            <person name="Cheng J.-F."/>
            <person name="Goodwin L."/>
            <person name="Pitluck S."/>
            <person name="Peters L."/>
            <person name="Teshima H."/>
            <person name="Detter J.C."/>
            <person name="Han C."/>
            <person name="Tapia R."/>
            <person name="Land M."/>
            <person name="Hauser L."/>
            <person name="Kyrpides N."/>
            <person name="Ivanova N."/>
            <person name="Pagani I."/>
            <person name="Kitzmiller T."/>
            <person name="Lynd L."/>
            <person name="Izquierdo J."/>
            <person name="Woyke T."/>
        </authorList>
    </citation>
    <scope>NUCLEOTIDE SEQUENCE [LARGE SCALE GENOMIC DNA]</scope>
    <source>
        <strain evidence="3">DSM 19732 / NBRC 101661 / EBR45</strain>
    </source>
</reference>
<feature type="compositionally biased region" description="Basic and acidic residues" evidence="1">
    <location>
        <begin position="14"/>
        <end position="40"/>
    </location>
</feature>
<dbReference type="KEGG" id="ccl:Clocl_2047"/>
<dbReference type="HOGENOM" id="CLU_3287342_0_0_9"/>
<evidence type="ECO:0000256" key="1">
    <source>
        <dbReference type="SAM" id="MobiDB-lite"/>
    </source>
</evidence>
<dbReference type="EMBL" id="CP003065">
    <property type="protein sequence ID" value="AEV68645.1"/>
    <property type="molecule type" value="Genomic_DNA"/>
</dbReference>
<reference evidence="2 3" key="2">
    <citation type="journal article" date="2012" name="Stand. Genomic Sci.">
        <title>Complete Genome Sequence of Clostridium clariflavum DSM 19732.</title>
        <authorList>
            <person name="Izquierdo J.A."/>
            <person name="Goodwin L."/>
            <person name="Davenport K.W."/>
            <person name="Teshima H."/>
            <person name="Bruce D."/>
            <person name="Detter C."/>
            <person name="Tapia R."/>
            <person name="Han S."/>
            <person name="Land M."/>
            <person name="Hauser L."/>
            <person name="Jeffries C.D."/>
            <person name="Han J."/>
            <person name="Pitluck S."/>
            <person name="Nolan M."/>
            <person name="Chen A."/>
            <person name="Huntemann M."/>
            <person name="Mavromatis K."/>
            <person name="Mikhailova N."/>
            <person name="Liolios K."/>
            <person name="Woyke T."/>
            <person name="Lynd L.R."/>
        </authorList>
    </citation>
    <scope>NUCLEOTIDE SEQUENCE [LARGE SCALE GENOMIC DNA]</scope>
    <source>
        <strain evidence="3">DSM 19732 / NBRC 101661 / EBR45</strain>
    </source>
</reference>
<name>G8LW41_ACECE</name>
<dbReference type="eggNOG" id="ENOG5033C7W">
    <property type="taxonomic scope" value="Bacteria"/>
</dbReference>
<proteinExistence type="predicted"/>